<dbReference type="InterPro" id="IPR003587">
    <property type="entry name" value="Hint_dom_N"/>
</dbReference>
<feature type="region of interest" description="Disordered" evidence="1">
    <location>
        <begin position="19"/>
        <end position="53"/>
    </location>
</feature>
<dbReference type="Proteomes" id="UP000239649">
    <property type="component" value="Unassembled WGS sequence"/>
</dbReference>
<dbReference type="GO" id="GO:0016540">
    <property type="term" value="P:protein autoprocessing"/>
    <property type="evidence" value="ECO:0007669"/>
    <property type="project" value="InterPro"/>
</dbReference>
<dbReference type="OrthoDB" id="5212at2759"/>
<proteinExistence type="predicted"/>
<dbReference type="STRING" id="554055.A0A2P6VJI4"/>
<feature type="compositionally biased region" description="Pro residues" evidence="1">
    <location>
        <begin position="912"/>
        <end position="933"/>
    </location>
</feature>
<keyword evidence="5" id="KW-1185">Reference proteome</keyword>
<dbReference type="InterPro" id="IPR020864">
    <property type="entry name" value="MACPF"/>
</dbReference>
<reference evidence="4 5" key="1">
    <citation type="journal article" date="2018" name="Plant J.">
        <title>Genome sequences of Chlorella sorokiniana UTEX 1602 and Micractinium conductrix SAG 241.80: implications to maltose excretion by a green alga.</title>
        <authorList>
            <person name="Arriola M.B."/>
            <person name="Velmurugan N."/>
            <person name="Zhang Y."/>
            <person name="Plunkett M.H."/>
            <person name="Hondzo H."/>
            <person name="Barney B.M."/>
        </authorList>
    </citation>
    <scope>NUCLEOTIDE SEQUENCE [LARGE SCALE GENOMIC DNA]</scope>
    <source>
        <strain evidence="4 5">SAG 241.80</strain>
    </source>
</reference>
<feature type="compositionally biased region" description="Pro residues" evidence="1">
    <location>
        <begin position="23"/>
        <end position="52"/>
    </location>
</feature>
<dbReference type="PANTHER" id="PTHR11889">
    <property type="entry name" value="HEDGEHOG"/>
    <property type="match status" value="1"/>
</dbReference>
<name>A0A2P6VJI4_9CHLO</name>
<evidence type="ECO:0000259" key="3">
    <source>
        <dbReference type="PROSITE" id="PS51412"/>
    </source>
</evidence>
<dbReference type="Pfam" id="PF01823">
    <property type="entry name" value="MACPF"/>
    <property type="match status" value="1"/>
</dbReference>
<protein>
    <recommendedName>
        <fullName evidence="3">MACPF domain-containing protein</fullName>
    </recommendedName>
</protein>
<dbReference type="EMBL" id="LHPF02000005">
    <property type="protein sequence ID" value="PSC74266.1"/>
    <property type="molecule type" value="Genomic_DNA"/>
</dbReference>
<dbReference type="InterPro" id="IPR050387">
    <property type="entry name" value="Hedgehog_Signaling"/>
</dbReference>
<evidence type="ECO:0000313" key="4">
    <source>
        <dbReference type="EMBL" id="PSC74266.1"/>
    </source>
</evidence>
<keyword evidence="2" id="KW-0732">Signal</keyword>
<gene>
    <name evidence="4" type="ORF">C2E20_2665</name>
</gene>
<dbReference type="InterPro" id="IPR036844">
    <property type="entry name" value="Hint_dom_sf"/>
</dbReference>
<dbReference type="SMART" id="SM00306">
    <property type="entry name" value="HintN"/>
    <property type="match status" value="1"/>
</dbReference>
<sequence>MPSPSLTTLAVLLGLMAAAAASSPPPHPPPRSPPRSPPSRGPPPLRSPPLSPVPARQAAAANVAGTAVAARAQLQVWRGTVQFAPRLAIPYRSVLVRSVLQRWGANATQHWAAARRSAGAAATVPLPLATVARVVAVKSRTGRLFGVRMSLRLTWATAQRGPAEQAWRERGSLLKALSQTLAVVRPPPPSPAPPMPPIPPPAYCRRGGDTSPLSRLARNGPSFAELGLAENRVWLGCPGSGVELVSAYPRCERLGSHLATCKGYWVGHEWQPYWPEDPRRQVVYTQLPCTFYDDIGEFSGFFDLVLPGFKWDPKAGLDGRPPPSPPSPPRYEWRAECILDPTKFQAYDDLIRGSSSGIFADLLFTLRELNLTAELRVASQGKILGAPTNRAMKKFYMARQIDSFEGRFNTNQTEMRRWYRQWLFEAITKKLSEIQPTEWEKLYTCPAKVIPVNDLFDVDASMVRIIPADYITAGQVQTFGVPKGARALSSTGVALTGARATAALRASGGFIPDFALEGLHNFNRYSVLGQGYNVFEGFPLSWGLASVDPGFTYQNIFSINDTTVSGLDPGTGGQCRSDFSSQLSYSTSAFSESSSTQIGVEADFDVASFSANANYNTAKEETNSRQMVTITSKAQTYITGWALRGAPMGIPLNKTFIANVAPLAINATSGDWTKIDEGLIYNLISSFGTHYVNKVYTGGLVSLLTTMTAESYAKLTTEGYRVSVSASVLGASGSATTGGSTSSAEATANTSSYFGKQIMPPEIIPPFLFGNFVDCGGWSRQLYRYRRLQNRDLPPVYYTLSSILNLFSFPDLWEGYAWATAPVLRTIRDALKNYIQGCSSYDGAECIAPSDTCVPGSYQVQTPGGPGCMSCFDTNVMVGPRCHPGGTDTCTQTTCTCKPIYTGPRCTVMIKPPSPPPPRPPPPPIAVPGPPPSGDCFPGDATAQVLGRGAVPMRQLRIGDHVLALDHASGRLGYRAVYLFGHQEATASGPYLNIEARAAQPVPGGRSHGGSSGGSGAPAARLQLSERHWLPVCAAGRDCGPPRLPGLPRLPRALRAVLLAEGSDRGARGSSSGSWQYLYAGDVQPGMQVLVAAPAGASGNGNGSAAAGGALQVAVVTLVWSSFERGLFNPFVYGGTILVDGVLASDQSEWLLDNLVPPAWRPHLPAVYEAILVLGRGAYRVLGPELAIAVDSSLCITAVGHKLGRLIGVVARGAVRVAGVPVGLLNNDS</sequence>
<feature type="signal peptide" evidence="2">
    <location>
        <begin position="1"/>
        <end position="21"/>
    </location>
</feature>
<accession>A0A2P6VJI4</accession>
<evidence type="ECO:0000256" key="1">
    <source>
        <dbReference type="SAM" id="MobiDB-lite"/>
    </source>
</evidence>
<organism evidence="4 5">
    <name type="scientific">Micractinium conductrix</name>
    <dbReference type="NCBI Taxonomy" id="554055"/>
    <lineage>
        <taxon>Eukaryota</taxon>
        <taxon>Viridiplantae</taxon>
        <taxon>Chlorophyta</taxon>
        <taxon>core chlorophytes</taxon>
        <taxon>Trebouxiophyceae</taxon>
        <taxon>Chlorellales</taxon>
        <taxon>Chlorellaceae</taxon>
        <taxon>Chlorella clade</taxon>
        <taxon>Micractinium</taxon>
    </lineage>
</organism>
<evidence type="ECO:0000256" key="2">
    <source>
        <dbReference type="SAM" id="SignalP"/>
    </source>
</evidence>
<feature type="region of interest" description="Disordered" evidence="1">
    <location>
        <begin position="911"/>
        <end position="934"/>
    </location>
</feature>
<comment type="caution">
    <text evidence="4">The sequence shown here is derived from an EMBL/GenBank/DDBJ whole genome shotgun (WGS) entry which is preliminary data.</text>
</comment>
<dbReference type="Pfam" id="PF01079">
    <property type="entry name" value="Hint"/>
    <property type="match status" value="1"/>
</dbReference>
<dbReference type="SUPFAM" id="SSF51294">
    <property type="entry name" value="Hedgehog/intein (Hint) domain"/>
    <property type="match status" value="1"/>
</dbReference>
<evidence type="ECO:0000313" key="5">
    <source>
        <dbReference type="Proteomes" id="UP000239649"/>
    </source>
</evidence>
<feature type="chain" id="PRO_5015168892" description="MACPF domain-containing protein" evidence="2">
    <location>
        <begin position="22"/>
        <end position="1229"/>
    </location>
</feature>
<dbReference type="InterPro" id="IPR001767">
    <property type="entry name" value="Hedgehog_Hint"/>
</dbReference>
<dbReference type="PANTHER" id="PTHR11889:SF31">
    <property type="entry name" value="PROTEIN HEDGEHOG"/>
    <property type="match status" value="1"/>
</dbReference>
<dbReference type="AlphaFoldDB" id="A0A2P6VJI4"/>
<feature type="domain" description="MACPF" evidence="3">
    <location>
        <begin position="511"/>
        <end position="831"/>
    </location>
</feature>
<dbReference type="PROSITE" id="PS51412">
    <property type="entry name" value="MACPF_2"/>
    <property type="match status" value="1"/>
</dbReference>
<dbReference type="Gene3D" id="2.170.16.10">
    <property type="entry name" value="Hedgehog/Intein (Hint) domain"/>
    <property type="match status" value="1"/>
</dbReference>